<sequence>MPAFEYLALDPNGRRRKGVVEGDSGRHVRQTLRDQGLAPLEVVATNQGTKKGLERFSFRLGMSQLGLAMFTRQLATLIAAGLPIEEALSAVAQQTERRRVTSMIMTVRSRVLEGQSLASALAEFPSTFASMFRSTVASGEQSGHLDTILNNLATYTEQRFEARRNVEMAMFYPILLLVVAFFIVGGLMVFVVPEIVRVFDNTDAELPFITSALIGLSSFVRAYFVWIALVIIGGLFGVRWLLARPDIRQSWDRRTVRIPFIGRIVSGSNAARYASTLSILSSSGVPLVDAMTIASEVVSNEWMKQRLSDAVQRVTEGSSLRAALESTGSFPSMFLHMIASGEASGELDVMLAKVADYQQQELERIVTTLVRLFEPLMLLVMAAVVLVIVMAILLPILNMNTLVM</sequence>
<proteinExistence type="inferred from homology"/>
<dbReference type="FunFam" id="1.20.81.30:FF:000001">
    <property type="entry name" value="Type II secretion system protein F"/>
    <property type="match status" value="2"/>
</dbReference>
<feature type="transmembrane region" description="Helical" evidence="8">
    <location>
        <begin position="169"/>
        <end position="192"/>
    </location>
</feature>
<evidence type="ECO:0000259" key="9">
    <source>
        <dbReference type="Pfam" id="PF00482"/>
    </source>
</evidence>
<feature type="domain" description="Type II secretion system protein GspF" evidence="9">
    <location>
        <begin position="70"/>
        <end position="193"/>
    </location>
</feature>
<dbReference type="InterPro" id="IPR018076">
    <property type="entry name" value="T2SS_GspF_dom"/>
</dbReference>
<feature type="domain" description="Type II secretion system protein GspF" evidence="9">
    <location>
        <begin position="274"/>
        <end position="395"/>
    </location>
</feature>
<comment type="subcellular location">
    <subcellularLocation>
        <location evidence="1">Cell inner membrane</location>
        <topology evidence="1">Multi-pass membrane protein</topology>
    </subcellularLocation>
</comment>
<dbReference type="NCBIfam" id="TIGR02120">
    <property type="entry name" value="GspF"/>
    <property type="match status" value="1"/>
</dbReference>
<dbReference type="InterPro" id="IPR003004">
    <property type="entry name" value="GspF/PilC"/>
</dbReference>
<keyword evidence="3" id="KW-1003">Cell membrane</keyword>
<keyword evidence="5 8" id="KW-0812">Transmembrane</keyword>
<keyword evidence="7 8" id="KW-0472">Membrane</keyword>
<evidence type="ECO:0000256" key="6">
    <source>
        <dbReference type="ARBA" id="ARBA00022989"/>
    </source>
</evidence>
<protein>
    <recommendedName>
        <fullName evidence="9">Type II secretion system protein GspF domain-containing protein</fullName>
    </recommendedName>
</protein>
<evidence type="ECO:0000256" key="7">
    <source>
        <dbReference type="ARBA" id="ARBA00023136"/>
    </source>
</evidence>
<dbReference type="AlphaFoldDB" id="A0A381YBI6"/>
<keyword evidence="6 8" id="KW-1133">Transmembrane helix</keyword>
<feature type="transmembrane region" description="Helical" evidence="8">
    <location>
        <begin position="223"/>
        <end position="242"/>
    </location>
</feature>
<evidence type="ECO:0000256" key="5">
    <source>
        <dbReference type="ARBA" id="ARBA00022692"/>
    </source>
</evidence>
<comment type="similarity">
    <text evidence="2">Belongs to the GSP F family.</text>
</comment>
<dbReference type="GO" id="GO:0005886">
    <property type="term" value="C:plasma membrane"/>
    <property type="evidence" value="ECO:0007669"/>
    <property type="project" value="UniProtKB-SubCell"/>
</dbReference>
<gene>
    <name evidence="10" type="ORF">METZ01_LOCUS127222</name>
</gene>
<dbReference type="PANTHER" id="PTHR30012">
    <property type="entry name" value="GENERAL SECRETION PATHWAY PROTEIN"/>
    <property type="match status" value="1"/>
</dbReference>
<dbReference type="GO" id="GO:0015628">
    <property type="term" value="P:protein secretion by the type II secretion system"/>
    <property type="evidence" value="ECO:0007669"/>
    <property type="project" value="InterPro"/>
</dbReference>
<dbReference type="Gene3D" id="1.20.81.30">
    <property type="entry name" value="Type II secretion system (T2SS), domain F"/>
    <property type="match status" value="2"/>
</dbReference>
<dbReference type="EMBL" id="UINC01017831">
    <property type="protein sequence ID" value="SVA74368.1"/>
    <property type="molecule type" value="Genomic_DNA"/>
</dbReference>
<dbReference type="InterPro" id="IPR011850">
    <property type="entry name" value="T2SS_GspF"/>
</dbReference>
<reference evidence="10" key="1">
    <citation type="submission" date="2018-05" db="EMBL/GenBank/DDBJ databases">
        <authorList>
            <person name="Lanie J.A."/>
            <person name="Ng W.-L."/>
            <person name="Kazmierczak K.M."/>
            <person name="Andrzejewski T.M."/>
            <person name="Davidsen T.M."/>
            <person name="Wayne K.J."/>
            <person name="Tettelin H."/>
            <person name="Glass J.I."/>
            <person name="Rusch D."/>
            <person name="Podicherti R."/>
            <person name="Tsui H.-C.T."/>
            <person name="Winkler M.E."/>
        </authorList>
    </citation>
    <scope>NUCLEOTIDE SEQUENCE</scope>
</reference>
<evidence type="ECO:0000256" key="1">
    <source>
        <dbReference type="ARBA" id="ARBA00004429"/>
    </source>
</evidence>
<evidence type="ECO:0000256" key="4">
    <source>
        <dbReference type="ARBA" id="ARBA00022519"/>
    </source>
</evidence>
<feature type="transmembrane region" description="Helical" evidence="8">
    <location>
        <begin position="376"/>
        <end position="397"/>
    </location>
</feature>
<dbReference type="Pfam" id="PF00482">
    <property type="entry name" value="T2SSF"/>
    <property type="match status" value="2"/>
</dbReference>
<keyword evidence="4" id="KW-0997">Cell inner membrane</keyword>
<dbReference type="PRINTS" id="PR00812">
    <property type="entry name" value="BCTERIALGSPF"/>
</dbReference>
<dbReference type="GO" id="GO:0015627">
    <property type="term" value="C:type II protein secretion system complex"/>
    <property type="evidence" value="ECO:0007669"/>
    <property type="project" value="InterPro"/>
</dbReference>
<name>A0A381YBI6_9ZZZZ</name>
<evidence type="ECO:0000256" key="8">
    <source>
        <dbReference type="SAM" id="Phobius"/>
    </source>
</evidence>
<organism evidence="10">
    <name type="scientific">marine metagenome</name>
    <dbReference type="NCBI Taxonomy" id="408172"/>
    <lineage>
        <taxon>unclassified sequences</taxon>
        <taxon>metagenomes</taxon>
        <taxon>ecological metagenomes</taxon>
    </lineage>
</organism>
<evidence type="ECO:0000256" key="2">
    <source>
        <dbReference type="ARBA" id="ARBA00005745"/>
    </source>
</evidence>
<dbReference type="InterPro" id="IPR042094">
    <property type="entry name" value="T2SS_GspF_sf"/>
</dbReference>
<dbReference type="PANTHER" id="PTHR30012:SF0">
    <property type="entry name" value="TYPE II SECRETION SYSTEM PROTEIN F-RELATED"/>
    <property type="match status" value="1"/>
</dbReference>
<accession>A0A381YBI6</accession>
<evidence type="ECO:0000256" key="3">
    <source>
        <dbReference type="ARBA" id="ARBA00022475"/>
    </source>
</evidence>
<evidence type="ECO:0000313" key="10">
    <source>
        <dbReference type="EMBL" id="SVA74368.1"/>
    </source>
</evidence>